<comment type="caution">
    <text evidence="2">The sequence shown here is derived from an EMBL/GenBank/DDBJ whole genome shotgun (WGS) entry which is preliminary data.</text>
</comment>
<dbReference type="Gene3D" id="3.60.15.10">
    <property type="entry name" value="Ribonuclease Z/Hydroxyacylglutathione hydrolase-like"/>
    <property type="match status" value="1"/>
</dbReference>
<dbReference type="SMART" id="SM00849">
    <property type="entry name" value="Lactamase_B"/>
    <property type="match status" value="1"/>
</dbReference>
<reference evidence="2 3" key="1">
    <citation type="submission" date="2019-02" db="EMBL/GenBank/DDBJ databases">
        <title>Genomic Encyclopedia of Type Strains, Phase IV (KMG-IV): sequencing the most valuable type-strain genomes for metagenomic binning, comparative biology and taxonomic classification.</title>
        <authorList>
            <person name="Goeker M."/>
        </authorList>
    </citation>
    <scope>NUCLEOTIDE SEQUENCE [LARGE SCALE GENOMIC DNA]</scope>
    <source>
        <strain evidence="2 3">DSM 29486</strain>
    </source>
</reference>
<dbReference type="AlphaFoldDB" id="A0A4Q7PM65"/>
<dbReference type="EMBL" id="SGXF01000001">
    <property type="protein sequence ID" value="RZT01999.1"/>
    <property type="molecule type" value="Genomic_DNA"/>
</dbReference>
<evidence type="ECO:0000259" key="1">
    <source>
        <dbReference type="SMART" id="SM00849"/>
    </source>
</evidence>
<keyword evidence="3" id="KW-1185">Reference proteome</keyword>
<evidence type="ECO:0000313" key="3">
    <source>
        <dbReference type="Proteomes" id="UP000292927"/>
    </source>
</evidence>
<dbReference type="SUPFAM" id="SSF56281">
    <property type="entry name" value="Metallo-hydrolase/oxidoreductase"/>
    <property type="match status" value="1"/>
</dbReference>
<dbReference type="InterPro" id="IPR001279">
    <property type="entry name" value="Metallo-B-lactamas"/>
</dbReference>
<sequence>MRFVSLASGSSGNCTYIGTDRTHILIDAGISCRRIEQGVESLDVKASELDGIFITHEHSDHICGLKILCKRYGVPVYGTERTLERIRESDKKGEIDPELYHPLEADCSLKLGGLEVIPFQNYHDAADPVAYRVETEEDGRKKSAAVITDLGHYTDYTVDHLKNLDGILIEANHDIRMLESGSYPYSLKRRILGDLGHLSNERSGQLLTELLHDGLKQVLLGHLSKENNYEELAYETVRLEITMGDNPYQAGDFDIRVARRDMPSETILL</sequence>
<dbReference type="RefSeq" id="WP_130431999.1">
    <property type="nucleotide sequence ID" value="NZ_SGXF01000001.1"/>
</dbReference>
<dbReference type="Proteomes" id="UP000292927">
    <property type="component" value="Unassembled WGS sequence"/>
</dbReference>
<gene>
    <name evidence="2" type="ORF">EV209_0099</name>
</gene>
<accession>A0A4Q7PM65</accession>
<proteinExistence type="predicted"/>
<feature type="domain" description="Metallo-beta-lactamase" evidence="1">
    <location>
        <begin position="11"/>
        <end position="195"/>
    </location>
</feature>
<name>A0A4Q7PM65_9FIRM</name>
<dbReference type="PANTHER" id="PTHR47619">
    <property type="entry name" value="METALLO-HYDROLASE YYCJ-RELATED"/>
    <property type="match status" value="1"/>
</dbReference>
<dbReference type="OrthoDB" id="9781189at2"/>
<dbReference type="Pfam" id="PF12706">
    <property type="entry name" value="Lactamase_B_2"/>
    <property type="match status" value="1"/>
</dbReference>
<dbReference type="InterPro" id="IPR052533">
    <property type="entry name" value="WalJ/YycJ-like"/>
</dbReference>
<dbReference type="PANTHER" id="PTHR47619:SF1">
    <property type="entry name" value="EXODEOXYRIBONUCLEASE WALJ"/>
    <property type="match status" value="1"/>
</dbReference>
<organism evidence="2 3">
    <name type="scientific">Cuneatibacter caecimuris</name>
    <dbReference type="NCBI Taxonomy" id="1796618"/>
    <lineage>
        <taxon>Bacteria</taxon>
        <taxon>Bacillati</taxon>
        <taxon>Bacillota</taxon>
        <taxon>Clostridia</taxon>
        <taxon>Lachnospirales</taxon>
        <taxon>Lachnospiraceae</taxon>
        <taxon>Cuneatibacter</taxon>
    </lineage>
</organism>
<protein>
    <submittedName>
        <fullName evidence="2">Phosphoribosyl 1,2-cyclic phosphodiesterase</fullName>
    </submittedName>
</protein>
<dbReference type="InterPro" id="IPR036866">
    <property type="entry name" value="RibonucZ/Hydroxyglut_hydro"/>
</dbReference>
<evidence type="ECO:0000313" key="2">
    <source>
        <dbReference type="EMBL" id="RZT01999.1"/>
    </source>
</evidence>